<name>A0AA35UYW2_LACSI</name>
<organism evidence="1 2">
    <name type="scientific">Lactuca saligna</name>
    <name type="common">Willowleaf lettuce</name>
    <dbReference type="NCBI Taxonomy" id="75948"/>
    <lineage>
        <taxon>Eukaryota</taxon>
        <taxon>Viridiplantae</taxon>
        <taxon>Streptophyta</taxon>
        <taxon>Embryophyta</taxon>
        <taxon>Tracheophyta</taxon>
        <taxon>Spermatophyta</taxon>
        <taxon>Magnoliopsida</taxon>
        <taxon>eudicotyledons</taxon>
        <taxon>Gunneridae</taxon>
        <taxon>Pentapetalae</taxon>
        <taxon>asterids</taxon>
        <taxon>campanulids</taxon>
        <taxon>Asterales</taxon>
        <taxon>Asteraceae</taxon>
        <taxon>Cichorioideae</taxon>
        <taxon>Cichorieae</taxon>
        <taxon>Lactucinae</taxon>
        <taxon>Lactuca</taxon>
    </lineage>
</organism>
<proteinExistence type="predicted"/>
<protein>
    <submittedName>
        <fullName evidence="1">Uncharacterized protein</fullName>
    </submittedName>
</protein>
<evidence type="ECO:0000313" key="1">
    <source>
        <dbReference type="EMBL" id="CAI9267199.1"/>
    </source>
</evidence>
<accession>A0AA35UYW2</accession>
<evidence type="ECO:0000313" key="2">
    <source>
        <dbReference type="Proteomes" id="UP001177003"/>
    </source>
</evidence>
<dbReference type="Proteomes" id="UP001177003">
    <property type="component" value="Chromosome 1"/>
</dbReference>
<keyword evidence="2" id="KW-1185">Reference proteome</keyword>
<dbReference type="EMBL" id="OX465077">
    <property type="protein sequence ID" value="CAI9267199.1"/>
    <property type="molecule type" value="Genomic_DNA"/>
</dbReference>
<reference evidence="1" key="1">
    <citation type="submission" date="2023-04" db="EMBL/GenBank/DDBJ databases">
        <authorList>
            <person name="Vijverberg K."/>
            <person name="Xiong W."/>
            <person name="Schranz E."/>
        </authorList>
    </citation>
    <scope>NUCLEOTIDE SEQUENCE</scope>
</reference>
<sequence length="113" mass="12441">MDDQSYNIISTTLAQEEYKTLKNILEEAKSADLSLEDNMALMIGSIHKRITIHKQNEEENLAVACVAVSEDPITGSWSSWPRTTIVHTIPMASGGSWSWGIVVGTMNANGKFD</sequence>
<dbReference type="AlphaFoldDB" id="A0AA35UYW2"/>
<gene>
    <name evidence="1" type="ORF">LSALG_LOCUS7697</name>
</gene>